<evidence type="ECO:0000256" key="2">
    <source>
        <dbReference type="ARBA" id="ARBA00006143"/>
    </source>
</evidence>
<name>A0A6C0U3P7_9GAMM</name>
<keyword evidence="5 7" id="KW-1133">Transmembrane helix</keyword>
<reference evidence="9 10" key="1">
    <citation type="submission" date="2020-02" db="EMBL/GenBank/DDBJ databases">
        <title>Genome sequencing for Kineobactrum sp. M2.</title>
        <authorList>
            <person name="Park S.-J."/>
        </authorList>
    </citation>
    <scope>NUCLEOTIDE SEQUENCE [LARGE SCALE GENOMIC DNA]</scope>
    <source>
        <strain evidence="9 10">M2</strain>
    </source>
</reference>
<feature type="transmembrane region" description="Helical" evidence="7">
    <location>
        <begin position="304"/>
        <end position="321"/>
    </location>
</feature>
<keyword evidence="10" id="KW-1185">Reference proteome</keyword>
<comment type="similarity">
    <text evidence="2">Belongs to the DsbD family.</text>
</comment>
<keyword evidence="4" id="KW-0201">Cytochrome c-type biogenesis</keyword>
<feature type="transmembrane region" description="Helical" evidence="7">
    <location>
        <begin position="355"/>
        <end position="377"/>
    </location>
</feature>
<dbReference type="EMBL" id="CP048711">
    <property type="protein sequence ID" value="QIB64985.1"/>
    <property type="molecule type" value="Genomic_DNA"/>
</dbReference>
<feature type="domain" description="Cytochrome C biogenesis protein transmembrane" evidence="8">
    <location>
        <begin position="207"/>
        <end position="406"/>
    </location>
</feature>
<feature type="transmembrane region" description="Helical" evidence="7">
    <location>
        <begin position="418"/>
        <end position="439"/>
    </location>
</feature>
<gene>
    <name evidence="9" type="ORF">G3T16_05805</name>
</gene>
<keyword evidence="3 7" id="KW-0812">Transmembrane</keyword>
<evidence type="ECO:0000256" key="3">
    <source>
        <dbReference type="ARBA" id="ARBA00022692"/>
    </source>
</evidence>
<dbReference type="InterPro" id="IPR051790">
    <property type="entry name" value="Cytochrome_c-biogenesis_DsbD"/>
</dbReference>
<feature type="transmembrane region" description="Helical" evidence="7">
    <location>
        <begin position="203"/>
        <end position="229"/>
    </location>
</feature>
<feature type="transmembrane region" description="Helical" evidence="7">
    <location>
        <begin position="383"/>
        <end position="406"/>
    </location>
</feature>
<dbReference type="RefSeq" id="WP_163494234.1">
    <property type="nucleotide sequence ID" value="NZ_CP048711.1"/>
</dbReference>
<sequence length="457" mass="49630">MQAVYRYNFPKVLFAAALALLISLSWLLFPYLVQGTQLLRSVGDDSRMMQGNAVSQFFTRTLINAPELELQATFASEEFFQFVDNTRVIGNVRPDRNYVFFVSENIHQGQLSIDLPEAALIVGQKRYTPNRISGPKYADHHRVTLFSFPKRDGDGDQIDLHTTDSMHLEVSNYYFDDTEKMTFLGTWLAPFELPEDLRSKTNITLVGVIALGIGLLSSVLTPCLLQLVVMFGTVIGSFSTVPNAGTDAGITGINHLTPLVRRKVMQIAMAFVISFVLLYALSGALIGAAGHQAQLMFSEFSRDISLVSGIIVIVLGLWLGLRSTRPIACRINTLGDVQGLSRADTVATVATSVGYALGCTACFGGAIVATLIVYVGAIGSPSIGAAIMFIFSLGVALPFLLSAFFLSKMDTVLEFLIAKSRAVSLVGMVLVVSLGLILATDNFHVLSDAIYPYLGLR</sequence>
<organism evidence="9 10">
    <name type="scientific">Kineobactrum salinum</name>
    <dbReference type="NCBI Taxonomy" id="2708301"/>
    <lineage>
        <taxon>Bacteria</taxon>
        <taxon>Pseudomonadati</taxon>
        <taxon>Pseudomonadota</taxon>
        <taxon>Gammaproteobacteria</taxon>
        <taxon>Cellvibrionales</taxon>
        <taxon>Halieaceae</taxon>
        <taxon>Kineobactrum</taxon>
    </lineage>
</organism>
<keyword evidence="6 7" id="KW-0472">Membrane</keyword>
<evidence type="ECO:0000259" key="8">
    <source>
        <dbReference type="Pfam" id="PF02683"/>
    </source>
</evidence>
<evidence type="ECO:0000256" key="7">
    <source>
        <dbReference type="SAM" id="Phobius"/>
    </source>
</evidence>
<feature type="transmembrane region" description="Helical" evidence="7">
    <location>
        <begin position="267"/>
        <end position="289"/>
    </location>
</feature>
<evidence type="ECO:0000313" key="9">
    <source>
        <dbReference type="EMBL" id="QIB64985.1"/>
    </source>
</evidence>
<dbReference type="KEGG" id="kim:G3T16_05805"/>
<evidence type="ECO:0000256" key="4">
    <source>
        <dbReference type="ARBA" id="ARBA00022748"/>
    </source>
</evidence>
<dbReference type="PANTHER" id="PTHR31272:SF9">
    <property type="entry name" value="BLL1027 PROTEIN"/>
    <property type="match status" value="1"/>
</dbReference>
<dbReference type="PANTHER" id="PTHR31272">
    <property type="entry name" value="CYTOCHROME C-TYPE BIOGENESIS PROTEIN HI_1454-RELATED"/>
    <property type="match status" value="1"/>
</dbReference>
<evidence type="ECO:0000256" key="1">
    <source>
        <dbReference type="ARBA" id="ARBA00004141"/>
    </source>
</evidence>
<comment type="subcellular location">
    <subcellularLocation>
        <location evidence="1">Membrane</location>
        <topology evidence="1">Multi-pass membrane protein</topology>
    </subcellularLocation>
</comment>
<evidence type="ECO:0000256" key="5">
    <source>
        <dbReference type="ARBA" id="ARBA00022989"/>
    </source>
</evidence>
<proteinExistence type="inferred from homology"/>
<dbReference type="GO" id="GO:0017004">
    <property type="term" value="P:cytochrome complex assembly"/>
    <property type="evidence" value="ECO:0007669"/>
    <property type="project" value="UniProtKB-KW"/>
</dbReference>
<dbReference type="InterPro" id="IPR003834">
    <property type="entry name" value="Cyt_c_assmbl_TM_dom"/>
</dbReference>
<evidence type="ECO:0000313" key="10">
    <source>
        <dbReference type="Proteomes" id="UP000477680"/>
    </source>
</evidence>
<protein>
    <recommendedName>
        <fullName evidence="8">Cytochrome C biogenesis protein transmembrane domain-containing protein</fullName>
    </recommendedName>
</protein>
<accession>A0A6C0U3P7</accession>
<dbReference type="GO" id="GO:0016020">
    <property type="term" value="C:membrane"/>
    <property type="evidence" value="ECO:0007669"/>
    <property type="project" value="UniProtKB-SubCell"/>
</dbReference>
<evidence type="ECO:0000256" key="6">
    <source>
        <dbReference type="ARBA" id="ARBA00023136"/>
    </source>
</evidence>
<dbReference type="Proteomes" id="UP000477680">
    <property type="component" value="Chromosome"/>
</dbReference>
<dbReference type="Pfam" id="PF02683">
    <property type="entry name" value="DsbD_TM"/>
    <property type="match status" value="1"/>
</dbReference>
<dbReference type="AlphaFoldDB" id="A0A6C0U3P7"/>